<dbReference type="SUPFAM" id="SSF56112">
    <property type="entry name" value="Protein kinase-like (PK-like)"/>
    <property type="match status" value="1"/>
</dbReference>
<name>A0A9P6H3T4_9AGAM</name>
<dbReference type="OrthoDB" id="541276at2759"/>
<dbReference type="GO" id="GO:0005524">
    <property type="term" value="F:ATP binding"/>
    <property type="evidence" value="ECO:0007669"/>
    <property type="project" value="InterPro"/>
</dbReference>
<evidence type="ECO:0000259" key="2">
    <source>
        <dbReference type="PROSITE" id="PS50011"/>
    </source>
</evidence>
<dbReference type="PROSITE" id="PS00108">
    <property type="entry name" value="PROTEIN_KINASE_ST"/>
    <property type="match status" value="1"/>
</dbReference>
<sequence length="372" mass="41984">MSIVPHIEILKSKLLGREITDDLHTEEYLAHGTFGAVFRVADRENARQFALKVSLKSSLWEEESTLHYFLSDHPNIVTLHENIDFGDYAASLLDYCPGGCLHDLIYNHRLYAGDSARIKSTFLQIIDALEHCHTNNVYHRDLKPLNVLCNEDGSQIFLTDFGLATRQQSSREHSVGTVAYMSPECYRDKHSPATTHSYSPEANDVWSLGILFLELACGDRVWDAPCNTDARYQKFSAYPSAFLRAEYPLNSRTRHLLLRMLSPEPLRVSLKALREEISSISDFYLSDSEIATATAQVQENAMRYGPWTKLADSLDDVSDGGDGLFTDRDTDSSMGGFSDVDLDTPENLPLNFYPESSKYEEQSTPSFADLRI</sequence>
<dbReference type="PANTHER" id="PTHR44167:SF30">
    <property type="entry name" value="PHOSPHORYLASE KINASE"/>
    <property type="match status" value="1"/>
</dbReference>
<dbReference type="PANTHER" id="PTHR44167">
    <property type="entry name" value="OVARIAN-SPECIFIC SERINE/THREONINE-PROTEIN KINASE LOK-RELATED"/>
    <property type="match status" value="1"/>
</dbReference>
<comment type="caution">
    <text evidence="3">The sequence shown here is derived from an EMBL/GenBank/DDBJ whole genome shotgun (WGS) entry which is preliminary data.</text>
</comment>
<dbReference type="InterPro" id="IPR008271">
    <property type="entry name" value="Ser/Thr_kinase_AS"/>
</dbReference>
<dbReference type="Pfam" id="PF00069">
    <property type="entry name" value="Pkinase"/>
    <property type="match status" value="1"/>
</dbReference>
<gene>
    <name evidence="3" type="ORF">BJ322DRAFT_476491</name>
</gene>
<keyword evidence="3" id="KW-0808">Transferase</keyword>
<feature type="region of interest" description="Disordered" evidence="1">
    <location>
        <begin position="321"/>
        <end position="372"/>
    </location>
</feature>
<keyword evidence="4" id="KW-1185">Reference proteome</keyword>
<keyword evidence="3" id="KW-0418">Kinase</keyword>
<dbReference type="InterPro" id="IPR000719">
    <property type="entry name" value="Prot_kinase_dom"/>
</dbReference>
<dbReference type="PROSITE" id="PS50011">
    <property type="entry name" value="PROTEIN_KINASE_DOM"/>
    <property type="match status" value="1"/>
</dbReference>
<proteinExistence type="predicted"/>
<dbReference type="GO" id="GO:0005634">
    <property type="term" value="C:nucleus"/>
    <property type="evidence" value="ECO:0007669"/>
    <property type="project" value="TreeGrafter"/>
</dbReference>
<accession>A0A9P6H3T4</accession>
<dbReference type="GO" id="GO:0004674">
    <property type="term" value="F:protein serine/threonine kinase activity"/>
    <property type="evidence" value="ECO:0007669"/>
    <property type="project" value="TreeGrafter"/>
</dbReference>
<dbReference type="Proteomes" id="UP000736335">
    <property type="component" value="Unassembled WGS sequence"/>
</dbReference>
<organism evidence="3 4">
    <name type="scientific">Thelephora terrestris</name>
    <dbReference type="NCBI Taxonomy" id="56493"/>
    <lineage>
        <taxon>Eukaryota</taxon>
        <taxon>Fungi</taxon>
        <taxon>Dikarya</taxon>
        <taxon>Basidiomycota</taxon>
        <taxon>Agaricomycotina</taxon>
        <taxon>Agaricomycetes</taxon>
        <taxon>Thelephorales</taxon>
        <taxon>Thelephoraceae</taxon>
        <taxon>Thelephora</taxon>
    </lineage>
</organism>
<reference evidence="3" key="2">
    <citation type="submission" date="2020-11" db="EMBL/GenBank/DDBJ databases">
        <authorList>
            <consortium name="DOE Joint Genome Institute"/>
            <person name="Kuo A."/>
            <person name="Miyauchi S."/>
            <person name="Kiss E."/>
            <person name="Drula E."/>
            <person name="Kohler A."/>
            <person name="Sanchez-Garcia M."/>
            <person name="Andreopoulos B."/>
            <person name="Barry K.W."/>
            <person name="Bonito G."/>
            <person name="Buee M."/>
            <person name="Carver A."/>
            <person name="Chen C."/>
            <person name="Cichocki N."/>
            <person name="Clum A."/>
            <person name="Culley D."/>
            <person name="Crous P.W."/>
            <person name="Fauchery L."/>
            <person name="Girlanda M."/>
            <person name="Hayes R."/>
            <person name="Keri Z."/>
            <person name="Labutti K."/>
            <person name="Lipzen A."/>
            <person name="Lombard V."/>
            <person name="Magnuson J."/>
            <person name="Maillard F."/>
            <person name="Morin E."/>
            <person name="Murat C."/>
            <person name="Nolan M."/>
            <person name="Ohm R."/>
            <person name="Pangilinan J."/>
            <person name="Pereira M."/>
            <person name="Perotto S."/>
            <person name="Peter M."/>
            <person name="Riley R."/>
            <person name="Sitrit Y."/>
            <person name="Stielow B."/>
            <person name="Szollosi G."/>
            <person name="Zifcakova L."/>
            <person name="Stursova M."/>
            <person name="Spatafora J.W."/>
            <person name="Tedersoo L."/>
            <person name="Vaario L.-M."/>
            <person name="Yamada A."/>
            <person name="Yan M."/>
            <person name="Wang P."/>
            <person name="Xu J."/>
            <person name="Bruns T."/>
            <person name="Baldrian P."/>
            <person name="Vilgalys R."/>
            <person name="Henrissat B."/>
            <person name="Grigoriev I.V."/>
            <person name="Hibbett D."/>
            <person name="Nagy L.G."/>
            <person name="Martin F.M."/>
        </authorList>
    </citation>
    <scope>NUCLEOTIDE SEQUENCE</scope>
    <source>
        <strain evidence="3">UH-Tt-Lm1</strain>
    </source>
</reference>
<dbReference type="InterPro" id="IPR011009">
    <property type="entry name" value="Kinase-like_dom_sf"/>
</dbReference>
<dbReference type="GO" id="GO:0044773">
    <property type="term" value="P:mitotic DNA damage checkpoint signaling"/>
    <property type="evidence" value="ECO:0007669"/>
    <property type="project" value="TreeGrafter"/>
</dbReference>
<feature type="domain" description="Protein kinase" evidence="2">
    <location>
        <begin position="23"/>
        <end position="284"/>
    </location>
</feature>
<evidence type="ECO:0000256" key="1">
    <source>
        <dbReference type="SAM" id="MobiDB-lite"/>
    </source>
</evidence>
<dbReference type="Gene3D" id="1.10.510.10">
    <property type="entry name" value="Transferase(Phosphotransferase) domain 1"/>
    <property type="match status" value="1"/>
</dbReference>
<dbReference type="EMBL" id="WIUZ02000022">
    <property type="protein sequence ID" value="KAF9778613.1"/>
    <property type="molecule type" value="Genomic_DNA"/>
</dbReference>
<evidence type="ECO:0000313" key="4">
    <source>
        <dbReference type="Proteomes" id="UP000736335"/>
    </source>
</evidence>
<dbReference type="AlphaFoldDB" id="A0A9P6H3T4"/>
<dbReference type="SMART" id="SM00220">
    <property type="entry name" value="S_TKc"/>
    <property type="match status" value="1"/>
</dbReference>
<protein>
    <submittedName>
        <fullName evidence="3">Kinase-like domain-containing protein</fullName>
    </submittedName>
</protein>
<evidence type="ECO:0000313" key="3">
    <source>
        <dbReference type="EMBL" id="KAF9778613.1"/>
    </source>
</evidence>
<reference evidence="3" key="1">
    <citation type="journal article" date="2020" name="Nat. Commun.">
        <title>Large-scale genome sequencing of mycorrhizal fungi provides insights into the early evolution of symbiotic traits.</title>
        <authorList>
            <person name="Miyauchi S."/>
            <person name="Kiss E."/>
            <person name="Kuo A."/>
            <person name="Drula E."/>
            <person name="Kohler A."/>
            <person name="Sanchez-Garcia M."/>
            <person name="Morin E."/>
            <person name="Andreopoulos B."/>
            <person name="Barry K.W."/>
            <person name="Bonito G."/>
            <person name="Buee M."/>
            <person name="Carver A."/>
            <person name="Chen C."/>
            <person name="Cichocki N."/>
            <person name="Clum A."/>
            <person name="Culley D."/>
            <person name="Crous P.W."/>
            <person name="Fauchery L."/>
            <person name="Girlanda M."/>
            <person name="Hayes R.D."/>
            <person name="Keri Z."/>
            <person name="LaButti K."/>
            <person name="Lipzen A."/>
            <person name="Lombard V."/>
            <person name="Magnuson J."/>
            <person name="Maillard F."/>
            <person name="Murat C."/>
            <person name="Nolan M."/>
            <person name="Ohm R.A."/>
            <person name="Pangilinan J."/>
            <person name="Pereira M.F."/>
            <person name="Perotto S."/>
            <person name="Peter M."/>
            <person name="Pfister S."/>
            <person name="Riley R."/>
            <person name="Sitrit Y."/>
            <person name="Stielow J.B."/>
            <person name="Szollosi G."/>
            <person name="Zifcakova L."/>
            <person name="Stursova M."/>
            <person name="Spatafora J.W."/>
            <person name="Tedersoo L."/>
            <person name="Vaario L.M."/>
            <person name="Yamada A."/>
            <person name="Yan M."/>
            <person name="Wang P."/>
            <person name="Xu J."/>
            <person name="Bruns T."/>
            <person name="Baldrian P."/>
            <person name="Vilgalys R."/>
            <person name="Dunand C."/>
            <person name="Henrissat B."/>
            <person name="Grigoriev I.V."/>
            <person name="Hibbett D."/>
            <person name="Nagy L.G."/>
            <person name="Martin F.M."/>
        </authorList>
    </citation>
    <scope>NUCLEOTIDE SEQUENCE</scope>
    <source>
        <strain evidence="3">UH-Tt-Lm1</strain>
    </source>
</reference>